<feature type="region of interest" description="Disordered" evidence="4">
    <location>
        <begin position="45"/>
        <end position="66"/>
    </location>
</feature>
<dbReference type="RefSeq" id="XP_032453855.1">
    <property type="nucleotide sequence ID" value="XM_032597964.1"/>
</dbReference>
<dbReference type="SMR" id="A0A7M7QWG1"/>
<protein>
    <recommendedName>
        <fullName evidence="7">Protein NRDE2 homolog</fullName>
    </recommendedName>
</protein>
<dbReference type="KEGG" id="nvi:100118097"/>
<evidence type="ECO:0000256" key="4">
    <source>
        <dbReference type="SAM" id="MobiDB-lite"/>
    </source>
</evidence>
<name>A0A7M7QWG1_NASVI</name>
<dbReference type="Proteomes" id="UP000002358">
    <property type="component" value="Chromosome 3"/>
</dbReference>
<dbReference type="InParanoid" id="A0A7M7QWG1"/>
<dbReference type="FunCoup" id="A0A7M7QWG1">
    <property type="interactions" value="1003"/>
</dbReference>
<dbReference type="OrthoDB" id="297219at2759"/>
<dbReference type="GO" id="GO:1902369">
    <property type="term" value="P:negative regulation of RNA catabolic process"/>
    <property type="evidence" value="ECO:0007669"/>
    <property type="project" value="TreeGrafter"/>
</dbReference>
<comment type="similarity">
    <text evidence="2">Belongs to the NRDE2 family.</text>
</comment>
<dbReference type="GO" id="GO:0031048">
    <property type="term" value="P:regulatory ncRNA-mediated heterochromatin formation"/>
    <property type="evidence" value="ECO:0007669"/>
    <property type="project" value="TreeGrafter"/>
</dbReference>
<keyword evidence="6" id="KW-1185">Reference proteome</keyword>
<proteinExistence type="inferred from homology"/>
<evidence type="ECO:0008006" key="7">
    <source>
        <dbReference type="Google" id="ProtNLM"/>
    </source>
</evidence>
<organism evidence="5 6">
    <name type="scientific">Nasonia vitripennis</name>
    <name type="common">Parasitic wasp</name>
    <dbReference type="NCBI Taxonomy" id="7425"/>
    <lineage>
        <taxon>Eukaryota</taxon>
        <taxon>Metazoa</taxon>
        <taxon>Ecdysozoa</taxon>
        <taxon>Arthropoda</taxon>
        <taxon>Hexapoda</taxon>
        <taxon>Insecta</taxon>
        <taxon>Pterygota</taxon>
        <taxon>Neoptera</taxon>
        <taxon>Endopterygota</taxon>
        <taxon>Hymenoptera</taxon>
        <taxon>Apocrita</taxon>
        <taxon>Proctotrupomorpha</taxon>
        <taxon>Chalcidoidea</taxon>
        <taxon>Pteromalidae</taxon>
        <taxon>Pteromalinae</taxon>
        <taxon>Nasonia</taxon>
    </lineage>
</organism>
<evidence type="ECO:0000313" key="6">
    <source>
        <dbReference type="Proteomes" id="UP000002358"/>
    </source>
</evidence>
<keyword evidence="3" id="KW-0539">Nucleus</keyword>
<dbReference type="EnsemblMetazoa" id="XM_032597964">
    <property type="protein sequence ID" value="XP_032453855"/>
    <property type="gene ID" value="LOC100118097"/>
</dbReference>
<sequence length="852" mass="100063">MFYSLNKLERGLKPYYKLSNNRLGFKSHKPRKHKNFQRYHVTNLDNNQKKVKKDSNVKSNDVDDDPSEKTVYLSNFEVEDKQKVIIEEFNKKLAKDPNDVQAWIEYASFQDQMHSKHLKQIIKQKKLSIIEKGLAANHNSIKLLEIKLHLLAKLLPADEFCQQVEAMIQKDQKNIILWQALIKMTRTSCALCKVSSILDLYVRCFSIMKQRSKQNPKYYDHQVLRLLFQCLIFLRHAGLWEQMWEIIRINLCLNLPLDHDTLKSINTIDEKVLINMEELVLTSKLPLNQLWLRIESLRESCHWTSVDLKKVDISLIGDERRLVSAEETTDFIYPTISKDSSFRLIVFSLLSLKVPLLPTRHCTIKDLELEDYSWCIDSLESVLPMIYSIIWKNELTSRLSDKSVIADLLEGKLISGPQYLKFHPAQESFLEFIRSVFHTVAEKLPPSQRTSILIWWLRLERLLVNIAKSDALCATNRNKKLKSTIKSFLKKAENRNNLHFYREFALIEYELGSLDSCLQILKTVIQSQDNSSLGHEDKAALFSLYRTILEILLMSNSEDFKLDIFKDIMKSLKIYVFTCFNYDSNMSVEEMLYNEILRFLMNPITDELEEEFFLPNIYCDILLCYSYLLHYKSNNFDNVDDILDLCDRCLMHCAKCERLQERFYETKVTFIQFYQSRVKNISNVLIKTVREALDKYSCNFLLLSTNALFETELPFWKWKIKSAKFNIWSILASCLAGRARITYLRNTGLSDTYEAMINKMLAFHKAVSTNEEVQDCPLLWKLYMLLLQEHNLCERKGEDIYYEAVSQCPWARSVYISASEVAPQNLPQIQDLIKEKGLRMHVTLEELDILRE</sequence>
<dbReference type="PANTHER" id="PTHR13471">
    <property type="entry name" value="TETRATRICOPEPTIDE-LIKE HELICAL"/>
    <property type="match status" value="1"/>
</dbReference>
<dbReference type="GeneID" id="100118097"/>
<comment type="subcellular location">
    <subcellularLocation>
        <location evidence="1">Nucleus</location>
    </subcellularLocation>
</comment>
<evidence type="ECO:0000256" key="3">
    <source>
        <dbReference type="ARBA" id="ARBA00023242"/>
    </source>
</evidence>
<dbReference type="InterPro" id="IPR013633">
    <property type="entry name" value="NRDE-2"/>
</dbReference>
<accession>A0A7M7QWG1</accession>
<evidence type="ECO:0000256" key="1">
    <source>
        <dbReference type="ARBA" id="ARBA00004123"/>
    </source>
</evidence>
<dbReference type="Pfam" id="PF08424">
    <property type="entry name" value="NRDE-2"/>
    <property type="match status" value="1"/>
</dbReference>
<dbReference type="PANTHER" id="PTHR13471:SF0">
    <property type="entry name" value="NUCLEAR EXOSOME REGULATOR NRDE2"/>
    <property type="match status" value="1"/>
</dbReference>
<evidence type="ECO:0000313" key="5">
    <source>
        <dbReference type="EnsemblMetazoa" id="XP_032453855"/>
    </source>
</evidence>
<evidence type="ECO:0000256" key="2">
    <source>
        <dbReference type="ARBA" id="ARBA00009265"/>
    </source>
</evidence>
<dbReference type="GO" id="GO:0071013">
    <property type="term" value="C:catalytic step 2 spliceosome"/>
    <property type="evidence" value="ECO:0007669"/>
    <property type="project" value="TreeGrafter"/>
</dbReference>
<dbReference type="AlphaFoldDB" id="A0A7M7QWG1"/>
<reference evidence="5" key="1">
    <citation type="submission" date="2021-01" db="UniProtKB">
        <authorList>
            <consortium name="EnsemblMetazoa"/>
        </authorList>
    </citation>
    <scope>IDENTIFICATION</scope>
</reference>